<keyword evidence="3" id="KW-0813">Transport</keyword>
<dbReference type="PANTHER" id="PTHR12100">
    <property type="entry name" value="SEC10"/>
    <property type="match status" value="1"/>
</dbReference>
<dbReference type="SMART" id="SM00128">
    <property type="entry name" value="IPPc"/>
    <property type="match status" value="1"/>
</dbReference>
<organism evidence="8 9">
    <name type="scientific">Meloidogyne floridensis</name>
    <dbReference type="NCBI Taxonomy" id="298350"/>
    <lineage>
        <taxon>Eukaryota</taxon>
        <taxon>Metazoa</taxon>
        <taxon>Ecdysozoa</taxon>
        <taxon>Nematoda</taxon>
        <taxon>Chromadorea</taxon>
        <taxon>Rhabditida</taxon>
        <taxon>Tylenchina</taxon>
        <taxon>Tylenchomorpha</taxon>
        <taxon>Tylenchoidea</taxon>
        <taxon>Meloidogynidae</taxon>
        <taxon>Meloidogyninae</taxon>
        <taxon>Meloidogyne</taxon>
    </lineage>
</organism>
<dbReference type="InterPro" id="IPR000300">
    <property type="entry name" value="IPPc"/>
</dbReference>
<evidence type="ECO:0000256" key="2">
    <source>
        <dbReference type="ARBA" id="ARBA00017524"/>
    </source>
</evidence>
<evidence type="ECO:0000313" key="8">
    <source>
        <dbReference type="Proteomes" id="UP000887560"/>
    </source>
</evidence>
<dbReference type="AlphaFoldDB" id="A0A915NHS7"/>
<accession>A0A915NHS7</accession>
<dbReference type="InterPro" id="IPR013783">
    <property type="entry name" value="Ig-like_fold"/>
</dbReference>
<dbReference type="Gene3D" id="2.60.40.10">
    <property type="entry name" value="Immunoglobulins"/>
    <property type="match status" value="1"/>
</dbReference>
<dbReference type="PANTHER" id="PTHR12100:SF0">
    <property type="entry name" value="EXOCYST COMPLEX COMPONENT 5"/>
    <property type="match status" value="1"/>
</dbReference>
<evidence type="ECO:0000313" key="9">
    <source>
        <dbReference type="WBParaSite" id="scf7180000416692.g593"/>
    </source>
</evidence>
<evidence type="ECO:0000259" key="7">
    <source>
        <dbReference type="SMART" id="SM00128"/>
    </source>
</evidence>
<dbReference type="InterPro" id="IPR048869">
    <property type="entry name" value="OCRL-1_2_ASH"/>
</dbReference>
<dbReference type="Proteomes" id="UP000887560">
    <property type="component" value="Unplaced"/>
</dbReference>
<dbReference type="GO" id="GO:0006893">
    <property type="term" value="P:Golgi to plasma membrane transport"/>
    <property type="evidence" value="ECO:0007669"/>
    <property type="project" value="TreeGrafter"/>
</dbReference>
<sequence length="1192" mass="137403">LEQDPFDVVDFVERLAWRMTTGMETVDAAFLKNKFEEEIGSLQLLSDQFQNKLTTLEQQQQRDKTNFLDSLQRLYDKNSEGLERLKQLDLIMQTVSAKVVHLGDQLESVSLEEIFKNLVEKVHEPRARAFDALQMMRHFDEFLAEQPLHSAVFTDPDRLLESAEIITKLSSIAQELDKNKFQTVQMRISHKYDEIEQLLIEEFIRSHDRKRMREIAVILSEFKGFSRCVDGFVERIQSTAPRSENVFTDIFKLCEKAKPIIEEVFPRTQFVISKLLLNVFHGKLQDMVVATLEETKGNPELYLTNLYELYSKTFKLQGALRSLFPTNSVDPQFLPTLSQSIFGPFLVTYSKIEHKFIADKCTFILRKFYESKGHQKRSILSSGLQDLKTRLLNAEDFGGETFLSEIIAINILQEFKNAFIRCTTLCKKAESLELITAFYDMLLKFLYSEHVEYAIDLGLACIPLSEPKTEPSGNFFKIIQQSSAITHLFAKLFDDSIHPEIRDTQIEDSVLKKRDQTLRNVEERINIGVRRQLNAIVAYVRFVFNTTQKKSDFRPEEDSNEISTICSNACSLVIKYLNKVVQNSEKCGIKDCVDGGNLQVVLSELGEHLYNTMLTHILSFGYNLPGAMLLLCDINGYKRCISSWGVPELEKKFNSLHALANLLVVVPENLPEACNSQLLVPLMTFYQNSKPTDSTKHFTIHMNGSTPLRNGVKQQEPRHSIISNLSSRDELFADDLLYTREESFCTYTPLKILVTTFNVNGRRPPTNLSDWLSLDLNSPPELIVIGLQEMDLALGSYVVDNNVKENEWLFTLQRNLPHTYRMVESSRLIGIFMAIFCKRGLKISVSDSFISSIPTGFLNLGNKGGVGISIRLNDTSICLINSHLPAGNELNKRNQDFRLISQMRFNNGFGIFDHDAVIWLGDLNYRLDTPLSYEEVIRRLQDHKFAQLFYFDQLKEQQRLRVAFNGFFEQQPSFRPTYKFDPGTHNWDTSEKKRIPAWCDRILYWIRDKNVRLEQLTYSSAEKVVFSDHKPVLSLFNLHVKKIDQDKRNAVYEQLLREVDKKQNELLPQISLSQTEFNFGTIYFDRPVVAELTIKNTGQAPTHFIFKSAKMENEEHEKWLTITPQSSFLDVGVTVEVTLQILVYDENACNIQTNNTQLNSILIVHLNGGRDYFIVIDARYSREVEEEDLISF</sequence>
<dbReference type="WBParaSite" id="scf7180000416692.g593">
    <property type="protein sequence ID" value="scf7180000416692.g593"/>
    <property type="gene ID" value="scf7180000416692.g593"/>
</dbReference>
<name>A0A915NHS7_9BILA</name>
<dbReference type="InterPro" id="IPR048627">
    <property type="entry name" value="Sec10_HB"/>
</dbReference>
<dbReference type="GO" id="GO:0046856">
    <property type="term" value="P:phosphatidylinositol dephosphorylation"/>
    <property type="evidence" value="ECO:0007669"/>
    <property type="project" value="InterPro"/>
</dbReference>
<keyword evidence="5" id="KW-0175">Coiled coil</keyword>
<dbReference type="GO" id="GO:0000145">
    <property type="term" value="C:exocyst"/>
    <property type="evidence" value="ECO:0007669"/>
    <property type="project" value="TreeGrafter"/>
</dbReference>
<evidence type="ECO:0000256" key="3">
    <source>
        <dbReference type="ARBA" id="ARBA00022448"/>
    </source>
</evidence>
<dbReference type="InterPro" id="IPR009976">
    <property type="entry name" value="Sec10-like"/>
</dbReference>
<comment type="similarity">
    <text evidence="1">Belongs to the SEC10 family.</text>
</comment>
<dbReference type="InterPro" id="IPR048625">
    <property type="entry name" value="Sec10_N"/>
</dbReference>
<dbReference type="Pfam" id="PF21310">
    <property type="entry name" value="OCRL-like_ASH"/>
    <property type="match status" value="1"/>
</dbReference>
<dbReference type="InterPro" id="IPR036691">
    <property type="entry name" value="Endo/exonu/phosph_ase_sf"/>
</dbReference>
<evidence type="ECO:0000256" key="1">
    <source>
        <dbReference type="ARBA" id="ARBA00006572"/>
    </source>
</evidence>
<dbReference type="GO" id="GO:0006887">
    <property type="term" value="P:exocytosis"/>
    <property type="evidence" value="ECO:0007669"/>
    <property type="project" value="UniProtKB-KW"/>
</dbReference>
<dbReference type="Gene3D" id="3.60.10.10">
    <property type="entry name" value="Endonuclease/exonuclease/phosphatase"/>
    <property type="match status" value="1"/>
</dbReference>
<dbReference type="SUPFAM" id="SSF56219">
    <property type="entry name" value="DNase I-like"/>
    <property type="match status" value="1"/>
</dbReference>
<dbReference type="GO" id="GO:0016791">
    <property type="term" value="F:phosphatase activity"/>
    <property type="evidence" value="ECO:0007669"/>
    <property type="project" value="InterPro"/>
</dbReference>
<feature type="domain" description="Inositol polyphosphate-related phosphatase" evidence="7">
    <location>
        <begin position="748"/>
        <end position="1044"/>
    </location>
</feature>
<protein>
    <recommendedName>
        <fullName evidence="2">Exocyst complex component 5</fullName>
    </recommendedName>
    <alternativeName>
        <fullName evidence="6">Exocyst complex component Sec10</fullName>
    </alternativeName>
</protein>
<evidence type="ECO:0000256" key="6">
    <source>
        <dbReference type="ARBA" id="ARBA00031471"/>
    </source>
</evidence>
<reference evidence="9" key="1">
    <citation type="submission" date="2022-11" db="UniProtKB">
        <authorList>
            <consortium name="WormBaseParasite"/>
        </authorList>
    </citation>
    <scope>IDENTIFICATION</scope>
</reference>
<keyword evidence="8" id="KW-1185">Reference proteome</keyword>
<dbReference type="Pfam" id="PF22669">
    <property type="entry name" value="Exo_endo_phos2"/>
    <property type="match status" value="1"/>
</dbReference>
<evidence type="ECO:0000256" key="4">
    <source>
        <dbReference type="ARBA" id="ARBA00022483"/>
    </source>
</evidence>
<dbReference type="CDD" id="cd09074">
    <property type="entry name" value="INPP5c"/>
    <property type="match status" value="1"/>
</dbReference>
<dbReference type="Pfam" id="PF20667">
    <property type="entry name" value="Sec10_N"/>
    <property type="match status" value="1"/>
</dbReference>
<keyword evidence="4" id="KW-0268">Exocytosis</keyword>
<proteinExistence type="inferred from homology"/>
<dbReference type="Pfam" id="PF07393">
    <property type="entry name" value="Sec10_HB"/>
    <property type="match status" value="1"/>
</dbReference>
<evidence type="ECO:0000256" key="5">
    <source>
        <dbReference type="ARBA" id="ARBA00023054"/>
    </source>
</evidence>